<evidence type="ECO:0000313" key="1">
    <source>
        <dbReference type="EMBL" id="GBN29724.1"/>
    </source>
</evidence>
<accession>A0A4Y2MTR2</accession>
<proteinExistence type="predicted"/>
<dbReference type="EMBL" id="BGPR01007812">
    <property type="protein sequence ID" value="GBN29724.1"/>
    <property type="molecule type" value="Genomic_DNA"/>
</dbReference>
<dbReference type="AlphaFoldDB" id="A0A4Y2MTR2"/>
<name>A0A4Y2MTR2_ARAVE</name>
<gene>
    <name evidence="1" type="ORF">AVEN_94112_1</name>
</gene>
<organism evidence="1 2">
    <name type="scientific">Araneus ventricosus</name>
    <name type="common">Orbweaver spider</name>
    <name type="synonym">Epeira ventricosa</name>
    <dbReference type="NCBI Taxonomy" id="182803"/>
    <lineage>
        <taxon>Eukaryota</taxon>
        <taxon>Metazoa</taxon>
        <taxon>Ecdysozoa</taxon>
        <taxon>Arthropoda</taxon>
        <taxon>Chelicerata</taxon>
        <taxon>Arachnida</taxon>
        <taxon>Araneae</taxon>
        <taxon>Araneomorphae</taxon>
        <taxon>Entelegynae</taxon>
        <taxon>Araneoidea</taxon>
        <taxon>Araneidae</taxon>
        <taxon>Araneus</taxon>
    </lineage>
</organism>
<dbReference type="Proteomes" id="UP000499080">
    <property type="component" value="Unassembled WGS sequence"/>
</dbReference>
<comment type="caution">
    <text evidence="1">The sequence shown here is derived from an EMBL/GenBank/DDBJ whole genome shotgun (WGS) entry which is preliminary data.</text>
</comment>
<evidence type="ECO:0000313" key="2">
    <source>
        <dbReference type="Proteomes" id="UP000499080"/>
    </source>
</evidence>
<reference evidence="1 2" key="1">
    <citation type="journal article" date="2019" name="Sci. Rep.">
        <title>Orb-weaving spider Araneus ventricosus genome elucidates the spidroin gene catalogue.</title>
        <authorList>
            <person name="Kono N."/>
            <person name="Nakamura H."/>
            <person name="Ohtoshi R."/>
            <person name="Moran D.A.P."/>
            <person name="Shinohara A."/>
            <person name="Yoshida Y."/>
            <person name="Fujiwara M."/>
            <person name="Mori M."/>
            <person name="Tomita M."/>
            <person name="Arakawa K."/>
        </authorList>
    </citation>
    <scope>NUCLEOTIDE SEQUENCE [LARGE SCALE GENOMIC DNA]</scope>
</reference>
<sequence length="100" mass="11537">MDEDFGRYKIHCSEVTSSKAMRMSICHSNLQCKCEETIFPHVNSMVGRKKQVVGGDNGSNLDLSLEFKMTCVQFYNYVKEESDRIKKAKSALKYDWAKKD</sequence>
<keyword evidence="2" id="KW-1185">Reference proteome</keyword>
<protein>
    <submittedName>
        <fullName evidence="1">Uncharacterized protein</fullName>
    </submittedName>
</protein>